<reference evidence="2" key="1">
    <citation type="submission" date="2019-03" db="EMBL/GenBank/DDBJ databases">
        <title>Weissella sp. 26KH-42 Genome sequencing.</title>
        <authorList>
            <person name="Heo J."/>
            <person name="Kim S.-J."/>
            <person name="Kim J.-S."/>
            <person name="Hong S.-B."/>
            <person name="Kwon S.-W."/>
        </authorList>
    </citation>
    <scope>NUCLEOTIDE SEQUENCE [LARGE SCALE GENOMIC DNA]</scope>
    <source>
        <strain evidence="2">26KH-42</strain>
    </source>
</reference>
<proteinExistence type="predicted"/>
<organism evidence="1 2">
    <name type="scientific">Periweissella cryptocerci</name>
    <dbReference type="NCBI Taxonomy" id="2506420"/>
    <lineage>
        <taxon>Bacteria</taxon>
        <taxon>Bacillati</taxon>
        <taxon>Bacillota</taxon>
        <taxon>Bacilli</taxon>
        <taxon>Lactobacillales</taxon>
        <taxon>Lactobacillaceae</taxon>
        <taxon>Periweissella</taxon>
    </lineage>
</organism>
<dbReference type="AlphaFoldDB" id="A0A4P6YWP6"/>
<dbReference type="Proteomes" id="UP000292886">
    <property type="component" value="Chromosome"/>
</dbReference>
<dbReference type="RefSeq" id="WP_133364335.1">
    <property type="nucleotide sequence ID" value="NZ_CP037940.1"/>
</dbReference>
<gene>
    <name evidence="1" type="ORF">EQG49_12705</name>
</gene>
<sequence length="70" mass="8054">MKSIEIFVKTEMYKVTSVATGQLIHIAKAEVDAKAFVEKWRLVYSELVQIDQFTHFAFAEATDEENTNEL</sequence>
<dbReference type="EMBL" id="CP037940">
    <property type="protein sequence ID" value="QBO37258.1"/>
    <property type="molecule type" value="Genomic_DNA"/>
</dbReference>
<protein>
    <submittedName>
        <fullName evidence="1">Uncharacterized protein</fullName>
    </submittedName>
</protein>
<name>A0A4P6YWP6_9LACO</name>
<keyword evidence="2" id="KW-1185">Reference proteome</keyword>
<evidence type="ECO:0000313" key="2">
    <source>
        <dbReference type="Proteomes" id="UP000292886"/>
    </source>
</evidence>
<dbReference type="KEGG" id="wei:EQG49_12705"/>
<evidence type="ECO:0000313" key="1">
    <source>
        <dbReference type="EMBL" id="QBO37258.1"/>
    </source>
</evidence>
<accession>A0A4P6YWP6</accession>